<accession>A0A9N9XEY0</accession>
<sequence>MLYTPYAINPVPEKQRKVSKNVFSNVDFIAAQQNAVGNKCTTNITTLKSRSDPGQALTEIPLPETSANVQPEHVPLTSGINRSILGIVSPYSVSPVAEKRKKVSNRRRKATVAA</sequence>
<keyword evidence="3" id="KW-1185">Reference proteome</keyword>
<name>A0A9N9XEY0_DIABA</name>
<dbReference type="OrthoDB" id="6767642at2759"/>
<proteinExistence type="predicted"/>
<evidence type="ECO:0000256" key="1">
    <source>
        <dbReference type="SAM" id="MobiDB-lite"/>
    </source>
</evidence>
<dbReference type="EMBL" id="OU898283">
    <property type="protein sequence ID" value="CAG9838911.1"/>
    <property type="molecule type" value="Genomic_DNA"/>
</dbReference>
<evidence type="ECO:0000313" key="3">
    <source>
        <dbReference type="Proteomes" id="UP001153709"/>
    </source>
</evidence>
<gene>
    <name evidence="2" type="ORF">DIABBA_LOCUS11723</name>
</gene>
<protein>
    <submittedName>
        <fullName evidence="2">Uncharacterized protein</fullName>
    </submittedName>
</protein>
<evidence type="ECO:0000313" key="2">
    <source>
        <dbReference type="EMBL" id="CAG9838911.1"/>
    </source>
</evidence>
<dbReference type="AlphaFoldDB" id="A0A9N9XEY0"/>
<dbReference type="Proteomes" id="UP001153709">
    <property type="component" value="Chromosome 8"/>
</dbReference>
<feature type="region of interest" description="Disordered" evidence="1">
    <location>
        <begin position="50"/>
        <end position="70"/>
    </location>
</feature>
<organism evidence="2 3">
    <name type="scientific">Diabrotica balteata</name>
    <name type="common">Banded cucumber beetle</name>
    <dbReference type="NCBI Taxonomy" id="107213"/>
    <lineage>
        <taxon>Eukaryota</taxon>
        <taxon>Metazoa</taxon>
        <taxon>Ecdysozoa</taxon>
        <taxon>Arthropoda</taxon>
        <taxon>Hexapoda</taxon>
        <taxon>Insecta</taxon>
        <taxon>Pterygota</taxon>
        <taxon>Neoptera</taxon>
        <taxon>Endopterygota</taxon>
        <taxon>Coleoptera</taxon>
        <taxon>Polyphaga</taxon>
        <taxon>Cucujiformia</taxon>
        <taxon>Chrysomeloidea</taxon>
        <taxon>Chrysomelidae</taxon>
        <taxon>Galerucinae</taxon>
        <taxon>Diabroticina</taxon>
        <taxon>Diabroticites</taxon>
        <taxon>Diabrotica</taxon>
    </lineage>
</organism>
<reference evidence="2" key="1">
    <citation type="submission" date="2022-01" db="EMBL/GenBank/DDBJ databases">
        <authorList>
            <person name="King R."/>
        </authorList>
    </citation>
    <scope>NUCLEOTIDE SEQUENCE</scope>
</reference>